<evidence type="ECO:0000256" key="5">
    <source>
        <dbReference type="ARBA" id="ARBA00022679"/>
    </source>
</evidence>
<dbReference type="SUPFAM" id="SSF52151">
    <property type="entry name" value="FabD/lysophospholipase-like"/>
    <property type="match status" value="1"/>
</dbReference>
<evidence type="ECO:0000313" key="8">
    <source>
        <dbReference type="EMBL" id="MDR7303683.1"/>
    </source>
</evidence>
<dbReference type="Pfam" id="PF00698">
    <property type="entry name" value="Acyl_transf_1"/>
    <property type="match status" value="1"/>
</dbReference>
<dbReference type="GO" id="GO:0071770">
    <property type="term" value="P:DIM/DIP cell wall layer assembly"/>
    <property type="evidence" value="ECO:0007669"/>
    <property type="project" value="TreeGrafter"/>
</dbReference>
<dbReference type="GO" id="GO:0004312">
    <property type="term" value="F:fatty acid synthase activity"/>
    <property type="evidence" value="ECO:0007669"/>
    <property type="project" value="TreeGrafter"/>
</dbReference>
<accession>A0AAE3ZHG0</accession>
<dbReference type="InterPro" id="IPR014043">
    <property type="entry name" value="Acyl_transferase_dom"/>
</dbReference>
<comment type="pathway">
    <text evidence="1">Antibiotic biosynthesis.</text>
</comment>
<keyword evidence="9" id="KW-1185">Reference proteome</keyword>
<dbReference type="InterPro" id="IPR001227">
    <property type="entry name" value="Ac_transferase_dom_sf"/>
</dbReference>
<dbReference type="AlphaFoldDB" id="A0AAE3ZHG0"/>
<feature type="domain" description="Ketosynthase family 3 (KS3)" evidence="7">
    <location>
        <begin position="1"/>
        <end position="342"/>
    </location>
</feature>
<gene>
    <name evidence="8" type="ORF">JOF55_003864</name>
</gene>
<dbReference type="EMBL" id="JAVDXW010000001">
    <property type="protein sequence ID" value="MDR7303683.1"/>
    <property type="molecule type" value="Genomic_DNA"/>
</dbReference>
<organism evidence="8 9">
    <name type="scientific">Haloactinomyces albus</name>
    <dbReference type="NCBI Taxonomy" id="1352928"/>
    <lineage>
        <taxon>Bacteria</taxon>
        <taxon>Bacillati</taxon>
        <taxon>Actinomycetota</taxon>
        <taxon>Actinomycetes</taxon>
        <taxon>Actinopolysporales</taxon>
        <taxon>Actinopolysporaceae</taxon>
        <taxon>Haloactinomyces</taxon>
    </lineage>
</organism>
<evidence type="ECO:0000313" key="9">
    <source>
        <dbReference type="Proteomes" id="UP001180845"/>
    </source>
</evidence>
<protein>
    <submittedName>
        <fullName evidence="8">Acyl transferase domain-containing protein</fullName>
    </submittedName>
</protein>
<dbReference type="InterPro" id="IPR016039">
    <property type="entry name" value="Thiolase-like"/>
</dbReference>
<keyword evidence="6" id="KW-0677">Repeat</keyword>
<dbReference type="SMART" id="SM00825">
    <property type="entry name" value="PKS_KS"/>
    <property type="match status" value="1"/>
</dbReference>
<evidence type="ECO:0000256" key="4">
    <source>
        <dbReference type="ARBA" id="ARBA00022553"/>
    </source>
</evidence>
<dbReference type="GO" id="GO:0005737">
    <property type="term" value="C:cytoplasm"/>
    <property type="evidence" value="ECO:0007669"/>
    <property type="project" value="TreeGrafter"/>
</dbReference>
<dbReference type="Gene3D" id="3.30.70.3290">
    <property type="match status" value="1"/>
</dbReference>
<dbReference type="Pfam" id="PF22336">
    <property type="entry name" value="RhiE-like_linker"/>
    <property type="match status" value="1"/>
</dbReference>
<dbReference type="GO" id="GO:0006633">
    <property type="term" value="P:fatty acid biosynthetic process"/>
    <property type="evidence" value="ECO:0007669"/>
    <property type="project" value="InterPro"/>
</dbReference>
<keyword evidence="3" id="KW-0963">Cytoplasm</keyword>
<dbReference type="Pfam" id="PF02801">
    <property type="entry name" value="Ketoacyl-synt_C"/>
    <property type="match status" value="1"/>
</dbReference>
<dbReference type="InterPro" id="IPR020841">
    <property type="entry name" value="PKS_Beta-ketoAc_synthase_dom"/>
</dbReference>
<dbReference type="InterPro" id="IPR014031">
    <property type="entry name" value="Ketoacyl_synth_C"/>
</dbReference>
<keyword evidence="4" id="KW-0597">Phosphoprotein</keyword>
<dbReference type="PANTHER" id="PTHR43775:SF37">
    <property type="entry name" value="SI:DKEY-61P9.11"/>
    <property type="match status" value="1"/>
</dbReference>
<dbReference type="Gene3D" id="3.40.366.10">
    <property type="entry name" value="Malonyl-Coenzyme A Acyl Carrier Protein, domain 2"/>
    <property type="match status" value="1"/>
</dbReference>
<evidence type="ECO:0000256" key="3">
    <source>
        <dbReference type="ARBA" id="ARBA00022490"/>
    </source>
</evidence>
<evidence type="ECO:0000259" key="7">
    <source>
        <dbReference type="PROSITE" id="PS52004"/>
    </source>
</evidence>
<dbReference type="Gene3D" id="3.40.47.10">
    <property type="match status" value="1"/>
</dbReference>
<dbReference type="CDD" id="cd00833">
    <property type="entry name" value="PKS"/>
    <property type="match status" value="1"/>
</dbReference>
<keyword evidence="5 8" id="KW-0808">Transferase</keyword>
<dbReference type="Proteomes" id="UP001180845">
    <property type="component" value="Unassembled WGS sequence"/>
</dbReference>
<reference evidence="8" key="1">
    <citation type="submission" date="2023-07" db="EMBL/GenBank/DDBJ databases">
        <title>Sequencing the genomes of 1000 actinobacteria strains.</title>
        <authorList>
            <person name="Klenk H.-P."/>
        </authorList>
    </citation>
    <scope>NUCLEOTIDE SEQUENCE</scope>
    <source>
        <strain evidence="8">DSM 45977</strain>
    </source>
</reference>
<dbReference type="Pfam" id="PF00109">
    <property type="entry name" value="ketoacyl-synt"/>
    <property type="match status" value="1"/>
</dbReference>
<name>A0AAE3ZHG0_9ACTN</name>
<dbReference type="InterPro" id="IPR016035">
    <property type="entry name" value="Acyl_Trfase/lysoPLipase"/>
</dbReference>
<dbReference type="InterPro" id="IPR014030">
    <property type="entry name" value="Ketoacyl_synth_N"/>
</dbReference>
<sequence length="572" mass="57658">MSIDPQQRLMLEVAWEALEHAGVAPDAVRGSRMGVFVGVGGSDYERLNLSAGGVAGVDGYAATGSAVNFVANRVSYALGLEGPSLAVDTACSSSLVALHVAAGALRAGDCDSALVGGVNLLLSPGTTVALSQGRMLSSDGRCRTFDADADGYVRGEGCGVVVVRRLSDALAEGQQILGVVRGTATNQDGKSSGLTVPQGFAQQEVVRRALAVGGVLPSEVGFVEAHGTGTSLGDPIEVRALARVLGQGRAGGDRVRLGSVKTNIGHLEAAAGIAGLIKALLVAERGVVPPHLNVNRLNPLVDWDGLPVSVVRELSAWQQDRRIAGVSSFGFGGTNAHAVIEGPAAYQDCSGGAGGVSASGRGPVVVKVSAASAASLRESARQLADFVVADAEGDLRSVAWAAGVGRADLAERAAVVAGDRGELVGGLRAVAAGGEVAAGVVRGRRSAGGSPRVGFVIPGQGAPLAGVLQGLYGHDATITRVVDEVATVVGPVTRLPLAALLDDGEDSVRALHDTAVAQPALYAAAVALGTWWQAQGIEPEAVVGHSVGAYAAAALTGIFTTTTGAHLIMRHR</sequence>
<dbReference type="InterPro" id="IPR018201">
    <property type="entry name" value="Ketoacyl_synth_AS"/>
</dbReference>
<evidence type="ECO:0000256" key="6">
    <source>
        <dbReference type="ARBA" id="ARBA00022737"/>
    </source>
</evidence>
<dbReference type="GO" id="GO:0004315">
    <property type="term" value="F:3-oxoacyl-[acyl-carrier-protein] synthase activity"/>
    <property type="evidence" value="ECO:0007669"/>
    <property type="project" value="InterPro"/>
</dbReference>
<evidence type="ECO:0000256" key="1">
    <source>
        <dbReference type="ARBA" id="ARBA00004792"/>
    </source>
</evidence>
<dbReference type="InterPro" id="IPR050091">
    <property type="entry name" value="PKS_NRPS_Biosynth_Enz"/>
</dbReference>
<dbReference type="InterPro" id="IPR054514">
    <property type="entry name" value="RhiE-like_linker"/>
</dbReference>
<dbReference type="SUPFAM" id="SSF53901">
    <property type="entry name" value="Thiolase-like"/>
    <property type="match status" value="1"/>
</dbReference>
<comment type="caution">
    <text evidence="8">The sequence shown here is derived from an EMBL/GenBank/DDBJ whole genome shotgun (WGS) entry which is preliminary data.</text>
</comment>
<dbReference type="PROSITE" id="PS00606">
    <property type="entry name" value="KS3_1"/>
    <property type="match status" value="1"/>
</dbReference>
<dbReference type="PANTHER" id="PTHR43775">
    <property type="entry name" value="FATTY ACID SYNTHASE"/>
    <property type="match status" value="1"/>
</dbReference>
<dbReference type="PROSITE" id="PS52004">
    <property type="entry name" value="KS3_2"/>
    <property type="match status" value="1"/>
</dbReference>
<keyword evidence="2" id="KW-0596">Phosphopantetheine</keyword>
<dbReference type="GO" id="GO:0005886">
    <property type="term" value="C:plasma membrane"/>
    <property type="evidence" value="ECO:0007669"/>
    <property type="project" value="TreeGrafter"/>
</dbReference>
<proteinExistence type="predicted"/>
<evidence type="ECO:0000256" key="2">
    <source>
        <dbReference type="ARBA" id="ARBA00022450"/>
    </source>
</evidence>